<dbReference type="SUPFAM" id="SSF55874">
    <property type="entry name" value="ATPase domain of HSP90 chaperone/DNA topoisomerase II/histidine kinase"/>
    <property type="match status" value="1"/>
</dbReference>
<dbReference type="Proteomes" id="UP000193978">
    <property type="component" value="Chromosome"/>
</dbReference>
<feature type="transmembrane region" description="Helical" evidence="9">
    <location>
        <begin position="21"/>
        <end position="41"/>
    </location>
</feature>
<evidence type="ECO:0000256" key="6">
    <source>
        <dbReference type="ARBA" id="ARBA00022741"/>
    </source>
</evidence>
<feature type="transmembrane region" description="Helical" evidence="9">
    <location>
        <begin position="47"/>
        <end position="69"/>
    </location>
</feature>
<dbReference type="GO" id="GO:0005886">
    <property type="term" value="C:plasma membrane"/>
    <property type="evidence" value="ECO:0007669"/>
    <property type="project" value="UniProtKB-SubCell"/>
</dbReference>
<dbReference type="STRING" id="655015.B1812_03620"/>
<dbReference type="KEGG" id="mbry:B1812_03620"/>
<dbReference type="GO" id="GO:0000155">
    <property type="term" value="F:phosphorelay sensor kinase activity"/>
    <property type="evidence" value="ECO:0007669"/>
    <property type="project" value="InterPro"/>
</dbReference>
<keyword evidence="7 11" id="KW-0418">Kinase</keyword>
<dbReference type="PANTHER" id="PTHR44936:SF10">
    <property type="entry name" value="SENSOR PROTEIN RSTB"/>
    <property type="match status" value="1"/>
</dbReference>
<sequence length="442" mass="48151">MDRRVEDQQLTPARHLRAETLVLLRWVAIAGQTLAMLYVYFYLKFPFPIGLCFVAIATSSALNIALRAGSRSSLRLDDTEAAVLLAYDVIQLAALLYLTGGVTNAFAMFLLAPVMISAVSLPRPFTFLLGILMVAAATLLTVEFEPLPWREGDILYFPLLYRLGVWAALVLSAGFIGLYAGRVSDEARKLANALSATELVLERAQHLTQLDGLAAAAAHELGTPLATITLIASELQKLTPSIAPQMSEDLKLLAQEARRCREILRKLQSLNTDEAHVLNKLRLGTLIEEAVEPLRDPEVAIIVDKAGETSEPFCLRNPGMLYGLGNLVENAVDFARSTVRIEARWTDRLVSVVIEDDGPGFAPKILDRVGDPYVSGSEADRRVKSAPESGLGLGLFIATTLLERSGALIEAINIAPPHTGARITISWQREDFERGVERAAAA</sequence>
<dbReference type="EC" id="2.7.13.3" evidence="3"/>
<dbReference type="EMBL" id="CP019948">
    <property type="protein sequence ID" value="ARN83340.1"/>
    <property type="molecule type" value="Genomic_DNA"/>
</dbReference>
<evidence type="ECO:0000256" key="8">
    <source>
        <dbReference type="ARBA" id="ARBA00022840"/>
    </source>
</evidence>
<keyword evidence="6" id="KW-0547">Nucleotide-binding</keyword>
<proteinExistence type="predicted"/>
<organism evidence="11 12">
    <name type="scientific">Methylocystis bryophila</name>
    <dbReference type="NCBI Taxonomy" id="655015"/>
    <lineage>
        <taxon>Bacteria</taxon>
        <taxon>Pseudomonadati</taxon>
        <taxon>Pseudomonadota</taxon>
        <taxon>Alphaproteobacteria</taxon>
        <taxon>Hyphomicrobiales</taxon>
        <taxon>Methylocystaceae</taxon>
        <taxon>Methylocystis</taxon>
    </lineage>
</organism>
<dbReference type="InterPro" id="IPR003594">
    <property type="entry name" value="HATPase_dom"/>
</dbReference>
<dbReference type="PROSITE" id="PS50109">
    <property type="entry name" value="HIS_KIN"/>
    <property type="match status" value="1"/>
</dbReference>
<dbReference type="InterPro" id="IPR036097">
    <property type="entry name" value="HisK_dim/P_sf"/>
</dbReference>
<evidence type="ECO:0000256" key="1">
    <source>
        <dbReference type="ARBA" id="ARBA00000085"/>
    </source>
</evidence>
<keyword evidence="4" id="KW-1003">Cell membrane</keyword>
<dbReference type="Gene3D" id="3.30.565.10">
    <property type="entry name" value="Histidine kinase-like ATPase, C-terminal domain"/>
    <property type="match status" value="1"/>
</dbReference>
<keyword evidence="5" id="KW-0808">Transferase</keyword>
<evidence type="ECO:0000256" key="2">
    <source>
        <dbReference type="ARBA" id="ARBA00004651"/>
    </source>
</evidence>
<dbReference type="InterPro" id="IPR005467">
    <property type="entry name" value="His_kinase_dom"/>
</dbReference>
<dbReference type="Pfam" id="PF00512">
    <property type="entry name" value="HisKA"/>
    <property type="match status" value="1"/>
</dbReference>
<evidence type="ECO:0000256" key="4">
    <source>
        <dbReference type="ARBA" id="ARBA00022475"/>
    </source>
</evidence>
<dbReference type="Gene3D" id="1.10.287.130">
    <property type="match status" value="1"/>
</dbReference>
<comment type="subcellular location">
    <subcellularLocation>
        <location evidence="2">Cell membrane</location>
        <topology evidence="2">Multi-pass membrane protein</topology>
    </subcellularLocation>
</comment>
<evidence type="ECO:0000259" key="10">
    <source>
        <dbReference type="PROSITE" id="PS50109"/>
    </source>
</evidence>
<dbReference type="Pfam" id="PF02518">
    <property type="entry name" value="HATPase_c"/>
    <property type="match status" value="1"/>
</dbReference>
<dbReference type="GO" id="GO:0005524">
    <property type="term" value="F:ATP binding"/>
    <property type="evidence" value="ECO:0007669"/>
    <property type="project" value="UniProtKB-KW"/>
</dbReference>
<feature type="transmembrane region" description="Helical" evidence="9">
    <location>
        <begin position="128"/>
        <end position="147"/>
    </location>
</feature>
<keyword evidence="9" id="KW-1133">Transmembrane helix</keyword>
<protein>
    <recommendedName>
        <fullName evidence="3">histidine kinase</fullName>
        <ecNumber evidence="3">2.7.13.3</ecNumber>
    </recommendedName>
</protein>
<dbReference type="InterPro" id="IPR047770">
    <property type="entry name" value="RegB"/>
</dbReference>
<evidence type="ECO:0000313" key="12">
    <source>
        <dbReference type="Proteomes" id="UP000193978"/>
    </source>
</evidence>
<evidence type="ECO:0000313" key="11">
    <source>
        <dbReference type="EMBL" id="ARN83340.1"/>
    </source>
</evidence>
<name>A0A1W6N0I6_9HYPH</name>
<dbReference type="NCBIfam" id="NF033792">
    <property type="entry name" value="ActS_PrrB_HisK"/>
    <property type="match status" value="1"/>
</dbReference>
<dbReference type="SMART" id="SM00388">
    <property type="entry name" value="HisKA"/>
    <property type="match status" value="1"/>
</dbReference>
<dbReference type="PANTHER" id="PTHR44936">
    <property type="entry name" value="SENSOR PROTEIN CREC"/>
    <property type="match status" value="1"/>
</dbReference>
<reference evidence="11 12" key="1">
    <citation type="submission" date="2017-02" db="EMBL/GenBank/DDBJ databases">
        <authorList>
            <person name="Peterson S.W."/>
        </authorList>
    </citation>
    <scope>NUCLEOTIDE SEQUENCE [LARGE SCALE GENOMIC DNA]</scope>
    <source>
        <strain evidence="11 12">S285</strain>
    </source>
</reference>
<keyword evidence="12" id="KW-1185">Reference proteome</keyword>
<comment type="catalytic activity">
    <reaction evidence="1">
        <text>ATP + protein L-histidine = ADP + protein N-phospho-L-histidine.</text>
        <dbReference type="EC" id="2.7.13.3"/>
    </reaction>
</comment>
<gene>
    <name evidence="11" type="ORF">B1812_03620</name>
</gene>
<accession>A0A1W6N0I6</accession>
<feature type="transmembrane region" description="Helical" evidence="9">
    <location>
        <begin position="159"/>
        <end position="180"/>
    </location>
</feature>
<evidence type="ECO:0000256" key="9">
    <source>
        <dbReference type="SAM" id="Phobius"/>
    </source>
</evidence>
<dbReference type="SUPFAM" id="SSF47384">
    <property type="entry name" value="Homodimeric domain of signal transducing histidine kinase"/>
    <property type="match status" value="1"/>
</dbReference>
<keyword evidence="8" id="KW-0067">ATP-binding</keyword>
<evidence type="ECO:0000256" key="5">
    <source>
        <dbReference type="ARBA" id="ARBA00022679"/>
    </source>
</evidence>
<dbReference type="CDD" id="cd00082">
    <property type="entry name" value="HisKA"/>
    <property type="match status" value="1"/>
</dbReference>
<evidence type="ECO:0000256" key="3">
    <source>
        <dbReference type="ARBA" id="ARBA00012438"/>
    </source>
</evidence>
<keyword evidence="9" id="KW-0472">Membrane</keyword>
<keyword evidence="9" id="KW-0812">Transmembrane</keyword>
<dbReference type="RefSeq" id="WP_085773474.1">
    <property type="nucleotide sequence ID" value="NZ_AP027149.1"/>
</dbReference>
<dbReference type="SMART" id="SM00387">
    <property type="entry name" value="HATPase_c"/>
    <property type="match status" value="1"/>
</dbReference>
<feature type="domain" description="Histidine kinase" evidence="10">
    <location>
        <begin position="216"/>
        <end position="431"/>
    </location>
</feature>
<dbReference type="InterPro" id="IPR050980">
    <property type="entry name" value="2C_sensor_his_kinase"/>
</dbReference>
<dbReference type="InterPro" id="IPR036890">
    <property type="entry name" value="HATPase_C_sf"/>
</dbReference>
<evidence type="ECO:0000256" key="7">
    <source>
        <dbReference type="ARBA" id="ARBA00022777"/>
    </source>
</evidence>
<dbReference type="InterPro" id="IPR003661">
    <property type="entry name" value="HisK_dim/P_dom"/>
</dbReference>
<dbReference type="OrthoDB" id="9785252at2"/>
<dbReference type="AlphaFoldDB" id="A0A1W6N0I6"/>